<dbReference type="SUPFAM" id="SSF52218">
    <property type="entry name" value="Flavoproteins"/>
    <property type="match status" value="1"/>
</dbReference>
<dbReference type="InterPro" id="IPR005025">
    <property type="entry name" value="FMN_Rdtase-like_dom"/>
</dbReference>
<evidence type="ECO:0000313" key="2">
    <source>
        <dbReference type="EMBL" id="OHU19417.1"/>
    </source>
</evidence>
<proteinExistence type="predicted"/>
<protein>
    <recommendedName>
        <fullName evidence="1">Flavodoxin-like domain-containing protein</fullName>
    </recommendedName>
</protein>
<gene>
    <name evidence="2" type="ORF">BKG76_22055</name>
</gene>
<dbReference type="GO" id="GO:0010181">
    <property type="term" value="F:FMN binding"/>
    <property type="evidence" value="ECO:0007669"/>
    <property type="project" value="InterPro"/>
</dbReference>
<dbReference type="GO" id="GO:0003955">
    <property type="term" value="F:NAD(P)H dehydrogenase (quinone) activity"/>
    <property type="evidence" value="ECO:0007669"/>
    <property type="project" value="TreeGrafter"/>
</dbReference>
<dbReference type="Pfam" id="PF03358">
    <property type="entry name" value="FMN_red"/>
    <property type="match status" value="1"/>
</dbReference>
<accession>A0A1S1L0I4</accession>
<dbReference type="STRING" id="948102.BKG76_22055"/>
<dbReference type="EMBL" id="MLIK01000024">
    <property type="protein sequence ID" value="OHU19417.1"/>
    <property type="molecule type" value="Genomic_DNA"/>
</dbReference>
<dbReference type="PANTHER" id="PTHR30546:SF23">
    <property type="entry name" value="FLAVOPROTEIN-LIKE PROTEIN YCP4-RELATED"/>
    <property type="match status" value="1"/>
</dbReference>
<dbReference type="PANTHER" id="PTHR30546">
    <property type="entry name" value="FLAVODOXIN-RELATED PROTEIN WRBA-RELATED"/>
    <property type="match status" value="1"/>
</dbReference>
<reference evidence="2 3" key="1">
    <citation type="submission" date="2016-10" db="EMBL/GenBank/DDBJ databases">
        <title>Evaluation of Human, Veterinary and Environmental Mycobacterium chelonae Isolates by Core Genome Phylogenomic Analysis, Targeted Gene Comparison, and Anti-microbial Susceptibility Patterns: A Tale of Mistaken Identities.</title>
        <authorList>
            <person name="Fogelson S.B."/>
            <person name="Camus A.C."/>
            <person name="Lorenz W."/>
            <person name="Vasireddy R."/>
            <person name="Vasireddy S."/>
            <person name="Smith T."/>
            <person name="Brown-Elliott B.A."/>
            <person name="Wallace R.J.Jr."/>
            <person name="Hasan N.A."/>
            <person name="Reischl U."/>
            <person name="Sanchez S."/>
        </authorList>
    </citation>
    <scope>NUCLEOTIDE SEQUENCE [LARGE SCALE GENOMIC DNA]</scope>
    <source>
        <strain evidence="2 3">1559</strain>
    </source>
</reference>
<evidence type="ECO:0000313" key="3">
    <source>
        <dbReference type="Proteomes" id="UP000179616"/>
    </source>
</evidence>
<sequence>MINVAVIYYSETGSIKGLAAAAAEGATTAGADVRLLSAEDASNDDMEWADVVLFGTPSHYGTIAAGLKTYIDSTGDLWRAGKLAGKVYGAFVSSASTHGGQETTLTNFTTIFTHWGGIIVPPGFTAPVPLVEQMQSGNPHGAGHVAGFGNPPTEFALDAARHQALRAVKVAARLTFDATSAQ</sequence>
<evidence type="ECO:0000259" key="1">
    <source>
        <dbReference type="PROSITE" id="PS50902"/>
    </source>
</evidence>
<name>A0A1S1L0I4_9MYCO</name>
<feature type="domain" description="Flavodoxin-like" evidence="1">
    <location>
        <begin position="4"/>
        <end position="175"/>
    </location>
</feature>
<dbReference type="PROSITE" id="PS50902">
    <property type="entry name" value="FLAVODOXIN_LIKE"/>
    <property type="match status" value="1"/>
</dbReference>
<dbReference type="AlphaFoldDB" id="A0A1S1L0I4"/>
<dbReference type="Gene3D" id="3.40.50.360">
    <property type="match status" value="1"/>
</dbReference>
<organism evidence="2 3">
    <name type="scientific">Mycobacteroides franklinii</name>
    <dbReference type="NCBI Taxonomy" id="948102"/>
    <lineage>
        <taxon>Bacteria</taxon>
        <taxon>Bacillati</taxon>
        <taxon>Actinomycetota</taxon>
        <taxon>Actinomycetes</taxon>
        <taxon>Mycobacteriales</taxon>
        <taxon>Mycobacteriaceae</taxon>
        <taxon>Mycobacteroides</taxon>
    </lineage>
</organism>
<dbReference type="GeneID" id="57169511"/>
<dbReference type="Proteomes" id="UP000179616">
    <property type="component" value="Unassembled WGS sequence"/>
</dbReference>
<dbReference type="GO" id="GO:0016020">
    <property type="term" value="C:membrane"/>
    <property type="evidence" value="ECO:0007669"/>
    <property type="project" value="TreeGrafter"/>
</dbReference>
<dbReference type="OrthoDB" id="9801479at2"/>
<dbReference type="InterPro" id="IPR029039">
    <property type="entry name" value="Flavoprotein-like_sf"/>
</dbReference>
<dbReference type="RefSeq" id="WP_070940062.1">
    <property type="nucleotide sequence ID" value="NZ_MLIK01000024.1"/>
</dbReference>
<dbReference type="InterPro" id="IPR008254">
    <property type="entry name" value="Flavodoxin/NO_synth"/>
</dbReference>
<comment type="caution">
    <text evidence="2">The sequence shown here is derived from an EMBL/GenBank/DDBJ whole genome shotgun (WGS) entry which is preliminary data.</text>
</comment>